<proteinExistence type="predicted"/>
<comment type="caution">
    <text evidence="3">The sequence shown here is derived from an EMBL/GenBank/DDBJ whole genome shotgun (WGS) entry which is preliminary data.</text>
</comment>
<dbReference type="Pfam" id="PF13699">
    <property type="entry name" value="eCIS_core"/>
    <property type="match status" value="1"/>
</dbReference>
<keyword evidence="4" id="KW-1185">Reference proteome</keyword>
<name>A0A2S6N5V5_RHOGL</name>
<protein>
    <recommendedName>
        <fullName evidence="2">eCIS core domain-containing protein</fullName>
    </recommendedName>
</protein>
<evidence type="ECO:0000259" key="2">
    <source>
        <dbReference type="Pfam" id="PF13699"/>
    </source>
</evidence>
<accession>A0A2S6N5V5</accession>
<evidence type="ECO:0000313" key="4">
    <source>
        <dbReference type="Proteomes" id="UP000239724"/>
    </source>
</evidence>
<evidence type="ECO:0000313" key="3">
    <source>
        <dbReference type="EMBL" id="PPQ29982.1"/>
    </source>
</evidence>
<reference evidence="3 4" key="1">
    <citation type="journal article" date="2018" name="Arch. Microbiol.">
        <title>New insights into the metabolic potential of the phototrophic purple bacterium Rhodopila globiformis DSM 161(T) from its draft genome sequence and evidence for a vanadium-dependent nitrogenase.</title>
        <authorList>
            <person name="Imhoff J.F."/>
            <person name="Rahn T."/>
            <person name="Kunzel S."/>
            <person name="Neulinger S.C."/>
        </authorList>
    </citation>
    <scope>NUCLEOTIDE SEQUENCE [LARGE SCALE GENOMIC DNA]</scope>
    <source>
        <strain evidence="3 4">DSM 161</strain>
    </source>
</reference>
<sequence>MWRSLMLASLAWTLPARAQPAIAPGLLDYAGTALAHLIERTRGQAIADGVRPMPAGVYRALLGYFPPALLQRVRFAVGGTRRLSLPMLAFSYGDAKAITLGDVILFKNEQLAETNLKLWAHELTHVMQYQRWGIAGFAERYVRDSGGVEREAIDNAARFAAWLPRRGAGGAA</sequence>
<keyword evidence="1" id="KW-0732">Signal</keyword>
<feature type="signal peptide" evidence="1">
    <location>
        <begin position="1"/>
        <end position="18"/>
    </location>
</feature>
<organism evidence="3 4">
    <name type="scientific">Rhodopila globiformis</name>
    <name type="common">Rhodopseudomonas globiformis</name>
    <dbReference type="NCBI Taxonomy" id="1071"/>
    <lineage>
        <taxon>Bacteria</taxon>
        <taxon>Pseudomonadati</taxon>
        <taxon>Pseudomonadota</taxon>
        <taxon>Alphaproteobacteria</taxon>
        <taxon>Acetobacterales</taxon>
        <taxon>Acetobacteraceae</taxon>
        <taxon>Rhodopila</taxon>
    </lineage>
</organism>
<gene>
    <name evidence="3" type="ORF">CCS01_20530</name>
</gene>
<feature type="chain" id="PRO_5015770263" description="eCIS core domain-containing protein" evidence="1">
    <location>
        <begin position="19"/>
        <end position="172"/>
    </location>
</feature>
<evidence type="ECO:0000256" key="1">
    <source>
        <dbReference type="SAM" id="SignalP"/>
    </source>
</evidence>
<feature type="domain" description="eCIS core" evidence="2">
    <location>
        <begin position="93"/>
        <end position="132"/>
    </location>
</feature>
<dbReference type="AlphaFoldDB" id="A0A2S6N5V5"/>
<dbReference type="EMBL" id="NHRY01000219">
    <property type="protein sequence ID" value="PPQ29982.1"/>
    <property type="molecule type" value="Genomic_DNA"/>
</dbReference>
<dbReference type="Proteomes" id="UP000239724">
    <property type="component" value="Unassembled WGS sequence"/>
</dbReference>
<dbReference type="InterPro" id="IPR025295">
    <property type="entry name" value="eCIS_core_dom"/>
</dbReference>